<feature type="region of interest" description="Disordered" evidence="1">
    <location>
        <begin position="312"/>
        <end position="337"/>
    </location>
</feature>
<feature type="compositionally biased region" description="Low complexity" evidence="1">
    <location>
        <begin position="247"/>
        <end position="268"/>
    </location>
</feature>
<dbReference type="Pfam" id="PF21858">
    <property type="entry name" value="DUF6914"/>
    <property type="match status" value="1"/>
</dbReference>
<accession>A0A5C2STA6</accession>
<proteinExistence type="predicted"/>
<name>A0A5C2STA6_9APHY</name>
<feature type="compositionally biased region" description="Low complexity" evidence="1">
    <location>
        <begin position="92"/>
        <end position="116"/>
    </location>
</feature>
<evidence type="ECO:0000313" key="3">
    <source>
        <dbReference type="Proteomes" id="UP000313359"/>
    </source>
</evidence>
<feature type="compositionally biased region" description="Acidic residues" evidence="1">
    <location>
        <begin position="142"/>
        <end position="162"/>
    </location>
</feature>
<reference evidence="2" key="1">
    <citation type="journal article" date="2018" name="Genome Biol. Evol.">
        <title>Genomics and development of Lentinus tigrinus, a white-rot wood-decaying mushroom with dimorphic fruiting bodies.</title>
        <authorList>
            <person name="Wu B."/>
            <person name="Xu Z."/>
            <person name="Knudson A."/>
            <person name="Carlson A."/>
            <person name="Chen N."/>
            <person name="Kovaka S."/>
            <person name="LaButti K."/>
            <person name="Lipzen A."/>
            <person name="Pennachio C."/>
            <person name="Riley R."/>
            <person name="Schakwitz W."/>
            <person name="Umezawa K."/>
            <person name="Ohm R.A."/>
            <person name="Grigoriev I.V."/>
            <person name="Nagy L.G."/>
            <person name="Gibbons J."/>
            <person name="Hibbett D."/>
        </authorList>
    </citation>
    <scope>NUCLEOTIDE SEQUENCE [LARGE SCALE GENOMIC DNA]</scope>
    <source>
        <strain evidence="2">ALCF2SS1-6</strain>
    </source>
</reference>
<protein>
    <submittedName>
        <fullName evidence="2">Uncharacterized protein</fullName>
    </submittedName>
</protein>
<feature type="region of interest" description="Disordered" evidence="1">
    <location>
        <begin position="1"/>
        <end position="286"/>
    </location>
</feature>
<evidence type="ECO:0000256" key="1">
    <source>
        <dbReference type="SAM" id="MobiDB-lite"/>
    </source>
</evidence>
<feature type="compositionally biased region" description="Acidic residues" evidence="1">
    <location>
        <begin position="63"/>
        <end position="81"/>
    </location>
</feature>
<dbReference type="EMBL" id="ML122251">
    <property type="protein sequence ID" value="RPD66367.1"/>
    <property type="molecule type" value="Genomic_DNA"/>
</dbReference>
<evidence type="ECO:0000313" key="2">
    <source>
        <dbReference type="EMBL" id="RPD66367.1"/>
    </source>
</evidence>
<keyword evidence="3" id="KW-1185">Reference proteome</keyword>
<dbReference type="Proteomes" id="UP000313359">
    <property type="component" value="Unassembled WGS sequence"/>
</dbReference>
<feature type="compositionally biased region" description="Basic and acidic residues" evidence="1">
    <location>
        <begin position="328"/>
        <end position="337"/>
    </location>
</feature>
<gene>
    <name evidence="2" type="ORF">L227DRAFT_559839</name>
</gene>
<dbReference type="OrthoDB" id="3016366at2759"/>
<sequence>MSSSLKIRINKQAIPPESKPATKRRIQRIESDNEEQAPSYEPNVPEPRPKKARTLSLGASADSVDDLAAVEDEDIDIDGDIEDTRFLPEPQAAASRSISPIASSSKRKSAAASSSKSRPKEKEKSSKGSKSGKKRRQVVFTDSEEDFDDPDVVVTDDDDFEPAPDYATSKKTVKPRGVKLLVGGAKGKAAKKEDKEITFRDERKLLPPAPPAAQPSKRVDEGTRHSDSLDEPVPKKRKLPPIKKNKPAGGTSTGSSTPAASKPNVAAAADKKETLTPALTSNQVGTRKLAGASSDINLLDSSVYSELFRSAALQQPGGGTPNSGLNRKQKEEERRKELNKMRDEARAKREAEARHCFDLQAAPEKIQRYEDGLRVRHSMAVFPNIIGGAFKEMYEPRPPASNRQKPLEPFYSTPHMSKHTIIPAPQYPEMLIALDLMSTTPAKFHWYLYVPDRTQADSTMGTKLHAITNVLQGDDKRWSYDRTGLDLPKSPAVVAAAVIGRLPEGRTVDNLDVLLQKIPMSTPDADRDREPAWTCRVWVREALRRMHAGGWLVCEDVDAMEEEMWLYGKKAAAAIEADTFTVATLHSATHSRSI</sequence>
<feature type="compositionally biased region" description="Basic and acidic residues" evidence="1">
    <location>
        <begin position="190"/>
        <end position="205"/>
    </location>
</feature>
<feature type="compositionally biased region" description="Basic residues" evidence="1">
    <location>
        <begin position="235"/>
        <end position="246"/>
    </location>
</feature>
<feature type="compositionally biased region" description="Basic and acidic residues" evidence="1">
    <location>
        <begin position="217"/>
        <end position="234"/>
    </location>
</feature>
<dbReference type="InterPro" id="IPR054208">
    <property type="entry name" value="DUF6914"/>
</dbReference>
<organism evidence="2 3">
    <name type="scientific">Lentinus tigrinus ALCF2SS1-6</name>
    <dbReference type="NCBI Taxonomy" id="1328759"/>
    <lineage>
        <taxon>Eukaryota</taxon>
        <taxon>Fungi</taxon>
        <taxon>Dikarya</taxon>
        <taxon>Basidiomycota</taxon>
        <taxon>Agaricomycotina</taxon>
        <taxon>Agaricomycetes</taxon>
        <taxon>Polyporales</taxon>
        <taxon>Polyporaceae</taxon>
        <taxon>Lentinus</taxon>
    </lineage>
</organism>
<dbReference type="AlphaFoldDB" id="A0A5C2STA6"/>